<reference evidence="1 2" key="1">
    <citation type="submission" date="2016-03" db="EMBL/GenBank/DDBJ databases">
        <title>Spore heat resistance.</title>
        <authorList>
            <person name="Boekhorst J."/>
            <person name="Berendsen E.M."/>
            <person name="Wells-Bennik M.H."/>
            <person name="Kuipers O.P."/>
        </authorList>
    </citation>
    <scope>NUCLEOTIDE SEQUENCE [LARGE SCALE GENOMIC DNA]</scope>
    <source>
        <strain evidence="1 2">AF16</strain>
    </source>
</reference>
<protein>
    <submittedName>
        <fullName evidence="1">Transcriptional regulator</fullName>
    </submittedName>
</protein>
<dbReference type="Proteomes" id="UP000078336">
    <property type="component" value="Unassembled WGS sequence"/>
</dbReference>
<keyword evidence="2" id="KW-1185">Reference proteome</keyword>
<dbReference type="AlphaFoldDB" id="A0A178TDV9"/>
<gene>
    <name evidence="1" type="ORF">TAF16_1462</name>
</gene>
<name>A0A178TDV9_9BACL</name>
<proteinExistence type="predicted"/>
<sequence length="40" mass="4799">MDYCFVLSDIYMKRAIKQVEICFPTKQEAIYELKTYLESS</sequence>
<dbReference type="EMBL" id="LUCQ01000086">
    <property type="protein sequence ID" value="OAO79499.1"/>
    <property type="molecule type" value="Genomic_DNA"/>
</dbReference>
<organism evidence="1 2">
    <name type="scientific">Anoxybacillus flavithermus</name>
    <dbReference type="NCBI Taxonomy" id="33934"/>
    <lineage>
        <taxon>Bacteria</taxon>
        <taxon>Bacillati</taxon>
        <taxon>Bacillota</taxon>
        <taxon>Bacilli</taxon>
        <taxon>Bacillales</taxon>
        <taxon>Anoxybacillaceae</taxon>
        <taxon>Anoxybacillus</taxon>
    </lineage>
</organism>
<accession>A0A178TDV9</accession>
<evidence type="ECO:0000313" key="1">
    <source>
        <dbReference type="EMBL" id="OAO79499.1"/>
    </source>
</evidence>
<evidence type="ECO:0000313" key="2">
    <source>
        <dbReference type="Proteomes" id="UP000078336"/>
    </source>
</evidence>
<dbReference type="PATRIC" id="fig|33934.7.peg.492"/>
<comment type="caution">
    <text evidence="1">The sequence shown here is derived from an EMBL/GenBank/DDBJ whole genome shotgun (WGS) entry which is preliminary data.</text>
</comment>